<keyword evidence="3" id="KW-1185">Reference proteome</keyword>
<comment type="caution">
    <text evidence="2">The sequence shown here is derived from an EMBL/GenBank/DDBJ whole genome shotgun (WGS) entry which is preliminary data.</text>
</comment>
<dbReference type="PANTHER" id="PTHR11439">
    <property type="entry name" value="GAG-POL-RELATED RETROTRANSPOSON"/>
    <property type="match status" value="1"/>
</dbReference>
<evidence type="ECO:0000259" key="1">
    <source>
        <dbReference type="Pfam" id="PF07727"/>
    </source>
</evidence>
<evidence type="ECO:0000313" key="2">
    <source>
        <dbReference type="EMBL" id="KAF2292080.1"/>
    </source>
</evidence>
<reference evidence="2 3" key="1">
    <citation type="journal article" date="2020" name="Mol. Plant">
        <title>The Chromosome-Based Rubber Tree Genome Provides New Insights into Spurge Genome Evolution and Rubber Biosynthesis.</title>
        <authorList>
            <person name="Liu J."/>
            <person name="Shi C."/>
            <person name="Shi C.C."/>
            <person name="Li W."/>
            <person name="Zhang Q.J."/>
            <person name="Zhang Y."/>
            <person name="Li K."/>
            <person name="Lu H.F."/>
            <person name="Shi C."/>
            <person name="Zhu S.T."/>
            <person name="Xiao Z.Y."/>
            <person name="Nan H."/>
            <person name="Yue Y."/>
            <person name="Zhu X.G."/>
            <person name="Wu Y."/>
            <person name="Hong X.N."/>
            <person name="Fan G.Y."/>
            <person name="Tong Y."/>
            <person name="Zhang D."/>
            <person name="Mao C.L."/>
            <person name="Liu Y.L."/>
            <person name="Hao S.J."/>
            <person name="Liu W.Q."/>
            <person name="Lv M.Q."/>
            <person name="Zhang H.B."/>
            <person name="Liu Y."/>
            <person name="Hu-Tang G.R."/>
            <person name="Wang J.P."/>
            <person name="Wang J.H."/>
            <person name="Sun Y.H."/>
            <person name="Ni S.B."/>
            <person name="Chen W.B."/>
            <person name="Zhang X.C."/>
            <person name="Jiao Y.N."/>
            <person name="Eichler E.E."/>
            <person name="Li G.H."/>
            <person name="Liu X."/>
            <person name="Gao L.Z."/>
        </authorList>
    </citation>
    <scope>NUCLEOTIDE SEQUENCE [LARGE SCALE GENOMIC DNA]</scope>
    <source>
        <strain evidence="3">cv. GT1</strain>
        <tissue evidence="2">Leaf</tissue>
    </source>
</reference>
<organism evidence="2 3">
    <name type="scientific">Hevea brasiliensis</name>
    <name type="common">Para rubber tree</name>
    <name type="synonym">Siphonia brasiliensis</name>
    <dbReference type="NCBI Taxonomy" id="3981"/>
    <lineage>
        <taxon>Eukaryota</taxon>
        <taxon>Viridiplantae</taxon>
        <taxon>Streptophyta</taxon>
        <taxon>Embryophyta</taxon>
        <taxon>Tracheophyta</taxon>
        <taxon>Spermatophyta</taxon>
        <taxon>Magnoliopsida</taxon>
        <taxon>eudicotyledons</taxon>
        <taxon>Gunneridae</taxon>
        <taxon>Pentapetalae</taxon>
        <taxon>rosids</taxon>
        <taxon>fabids</taxon>
        <taxon>Malpighiales</taxon>
        <taxon>Euphorbiaceae</taxon>
        <taxon>Crotonoideae</taxon>
        <taxon>Micrandreae</taxon>
        <taxon>Hevea</taxon>
    </lineage>
</organism>
<evidence type="ECO:0000313" key="3">
    <source>
        <dbReference type="Proteomes" id="UP000467840"/>
    </source>
</evidence>
<name>A0A6A6KSU6_HEVBR</name>
<dbReference type="AlphaFoldDB" id="A0A6A6KSU6"/>
<gene>
    <name evidence="2" type="ORF">GH714_008664</name>
</gene>
<proteinExistence type="predicted"/>
<accession>A0A6A6KSU6</accession>
<dbReference type="InterPro" id="IPR013103">
    <property type="entry name" value="RVT_2"/>
</dbReference>
<dbReference type="Proteomes" id="UP000467840">
    <property type="component" value="Chromosome 13"/>
</dbReference>
<protein>
    <recommendedName>
        <fullName evidence="1">Reverse transcriptase Ty1/copia-type domain-containing protein</fullName>
    </recommendedName>
</protein>
<sequence>MSTMAVKKVKNDVTCFHCGKPRHVKANYYRLIGFPPNFKFIKYKGNAGGSSSSKPTLAYQVSTIKAIAENVADDLSQITLSKEQVHKLMTLLNDQIHGTTNPNISFSPISPRPQVNVAGRCIIIGSTSKLLIDQLKVTLSSYFKLKDLGNLQYFLSLEIARSSKGIVISQRKFVLEMLEEYGLLGSKPSSIPVAVNLKMVHSDENLLANPTCYRQLIGKLMYITLTRPYISYGVQMLTQFMDKPIEVHMVAANKILKYLKNSPGQGLFLSKHSELQLVPFSNSDWADCSETKRSLTGFCVFLG</sequence>
<dbReference type="PANTHER" id="PTHR11439:SF498">
    <property type="entry name" value="DNAK FAMILY PROTEIN"/>
    <property type="match status" value="1"/>
</dbReference>
<dbReference type="Pfam" id="PF07727">
    <property type="entry name" value="RVT_2"/>
    <property type="match status" value="1"/>
</dbReference>
<feature type="domain" description="Reverse transcriptase Ty1/copia-type" evidence="1">
    <location>
        <begin position="122"/>
        <end position="193"/>
    </location>
</feature>
<dbReference type="EMBL" id="JAAGAX010000014">
    <property type="protein sequence ID" value="KAF2292080.1"/>
    <property type="molecule type" value="Genomic_DNA"/>
</dbReference>